<evidence type="ECO:0000313" key="7">
    <source>
        <dbReference type="EMBL" id="KAJ7654783.1"/>
    </source>
</evidence>
<dbReference type="InterPro" id="IPR002129">
    <property type="entry name" value="PyrdxlP-dep_de-COase"/>
</dbReference>
<proteinExistence type="inferred from homology"/>
<dbReference type="Gene3D" id="3.90.1150.10">
    <property type="entry name" value="Aspartate Aminotransferase, domain 1"/>
    <property type="match status" value="1"/>
</dbReference>
<dbReference type="Gene3D" id="3.40.640.10">
    <property type="entry name" value="Type I PLP-dependent aspartate aminotransferase-like (Major domain)"/>
    <property type="match status" value="1"/>
</dbReference>
<protein>
    <submittedName>
        <fullName evidence="7">Tyrosine decarboxylase</fullName>
    </submittedName>
</protein>
<gene>
    <name evidence="7" type="ORF">B0H17DRAFT_1099559</name>
</gene>
<organism evidence="7 8">
    <name type="scientific">Mycena rosella</name>
    <name type="common">Pink bonnet</name>
    <name type="synonym">Agaricus rosellus</name>
    <dbReference type="NCBI Taxonomy" id="1033263"/>
    <lineage>
        <taxon>Eukaryota</taxon>
        <taxon>Fungi</taxon>
        <taxon>Dikarya</taxon>
        <taxon>Basidiomycota</taxon>
        <taxon>Agaricomycotina</taxon>
        <taxon>Agaricomycetes</taxon>
        <taxon>Agaricomycetidae</taxon>
        <taxon>Agaricales</taxon>
        <taxon>Marasmiineae</taxon>
        <taxon>Mycenaceae</taxon>
        <taxon>Mycena</taxon>
    </lineage>
</organism>
<evidence type="ECO:0000256" key="4">
    <source>
        <dbReference type="ARBA" id="ARBA00023239"/>
    </source>
</evidence>
<feature type="modified residue" description="N6-(pyridoxal phosphate)lysine" evidence="5">
    <location>
        <position position="304"/>
    </location>
</feature>
<evidence type="ECO:0000256" key="3">
    <source>
        <dbReference type="ARBA" id="ARBA00022898"/>
    </source>
</evidence>
<dbReference type="Proteomes" id="UP001221757">
    <property type="component" value="Unassembled WGS sequence"/>
</dbReference>
<comment type="cofactor">
    <cofactor evidence="1 5 6">
        <name>pyridoxal 5'-phosphate</name>
        <dbReference type="ChEBI" id="CHEBI:597326"/>
    </cofactor>
</comment>
<dbReference type="GO" id="GO:0016831">
    <property type="term" value="F:carboxy-lyase activity"/>
    <property type="evidence" value="ECO:0007669"/>
    <property type="project" value="TreeGrafter"/>
</dbReference>
<dbReference type="InterPro" id="IPR015421">
    <property type="entry name" value="PyrdxlP-dep_Trfase_major"/>
</dbReference>
<accession>A0AAD7G4A4</accession>
<comment type="similarity">
    <text evidence="2 6">Belongs to the group II decarboxylase family.</text>
</comment>
<evidence type="ECO:0000256" key="5">
    <source>
        <dbReference type="PIRSR" id="PIRSR602129-50"/>
    </source>
</evidence>
<sequence length="478" mass="51390">MDFTNAEVSQAVPSEEELQHAELSLRTSLPDNGLGLQDIQHHILTDIAPGFTGASRSPNYYAYTTGAVTDAALFADWVASTWDQNIQVHLPKETVATTVEDTALRLLQQLLSFDETDWPGRIFTTGATASNLLGMALGREFVVAEAGRRISAPYPTSTAKLGVLDACLQARVKAIQVLTTLPHSSLYKAASAVGIGRDSVVCLPLSDDEPWRFGMEALAQYLTNGAVSIISISAGEVASGRFATNGEEMARIRALADQHGAWIHVDGAFGLQARVLPHTQAYSALTEGVSGLHLADSITGDAHKLLNVPYDCGFFFTRHLPVQQAVFSNSGAAYLSATALPIPSPLNLGVENSRRFRALPVYATLLASGRLGHVDLLARQIALARRIAAYVAASTAYELLPDAALDSVYMVVLFRARAEALNAQLVARLNASKEMRVSGLPWNGRPATRLAIGTWRVDVERDLGRVVRALEAAARDHV</sequence>
<evidence type="ECO:0000313" key="8">
    <source>
        <dbReference type="Proteomes" id="UP001221757"/>
    </source>
</evidence>
<dbReference type="PANTHER" id="PTHR11999">
    <property type="entry name" value="GROUP II PYRIDOXAL-5-PHOSPHATE DECARBOXYLASE"/>
    <property type="match status" value="1"/>
</dbReference>
<comment type="caution">
    <text evidence="7">The sequence shown here is derived from an EMBL/GenBank/DDBJ whole genome shotgun (WGS) entry which is preliminary data.</text>
</comment>
<dbReference type="GO" id="GO:0030170">
    <property type="term" value="F:pyridoxal phosphate binding"/>
    <property type="evidence" value="ECO:0007669"/>
    <property type="project" value="InterPro"/>
</dbReference>
<dbReference type="PANTHER" id="PTHR11999:SF165">
    <property type="entry name" value="DECARBOXYLASE, PUTATIVE (AFU_ORTHOLOGUE AFUA_2G04980)-RELATED"/>
    <property type="match status" value="1"/>
</dbReference>
<reference evidence="7" key="1">
    <citation type="submission" date="2023-03" db="EMBL/GenBank/DDBJ databases">
        <title>Massive genome expansion in bonnet fungi (Mycena s.s.) driven by repeated elements and novel gene families across ecological guilds.</title>
        <authorList>
            <consortium name="Lawrence Berkeley National Laboratory"/>
            <person name="Harder C.B."/>
            <person name="Miyauchi S."/>
            <person name="Viragh M."/>
            <person name="Kuo A."/>
            <person name="Thoen E."/>
            <person name="Andreopoulos B."/>
            <person name="Lu D."/>
            <person name="Skrede I."/>
            <person name="Drula E."/>
            <person name="Henrissat B."/>
            <person name="Morin E."/>
            <person name="Kohler A."/>
            <person name="Barry K."/>
            <person name="LaButti K."/>
            <person name="Morin E."/>
            <person name="Salamov A."/>
            <person name="Lipzen A."/>
            <person name="Mereny Z."/>
            <person name="Hegedus B."/>
            <person name="Baldrian P."/>
            <person name="Stursova M."/>
            <person name="Weitz H."/>
            <person name="Taylor A."/>
            <person name="Grigoriev I.V."/>
            <person name="Nagy L.G."/>
            <person name="Martin F."/>
            <person name="Kauserud H."/>
        </authorList>
    </citation>
    <scope>NUCLEOTIDE SEQUENCE</scope>
    <source>
        <strain evidence="7">CBHHK067</strain>
    </source>
</reference>
<dbReference type="GO" id="GO:0019752">
    <property type="term" value="P:carboxylic acid metabolic process"/>
    <property type="evidence" value="ECO:0007669"/>
    <property type="project" value="InterPro"/>
</dbReference>
<dbReference type="SUPFAM" id="SSF53383">
    <property type="entry name" value="PLP-dependent transferases"/>
    <property type="match status" value="1"/>
</dbReference>
<dbReference type="InterPro" id="IPR015424">
    <property type="entry name" value="PyrdxlP-dep_Trfase"/>
</dbReference>
<keyword evidence="8" id="KW-1185">Reference proteome</keyword>
<dbReference type="EMBL" id="JARKIE010000318">
    <property type="protein sequence ID" value="KAJ7654783.1"/>
    <property type="molecule type" value="Genomic_DNA"/>
</dbReference>
<dbReference type="Pfam" id="PF00282">
    <property type="entry name" value="Pyridoxal_deC"/>
    <property type="match status" value="1"/>
</dbReference>
<dbReference type="InterPro" id="IPR015422">
    <property type="entry name" value="PyrdxlP-dep_Trfase_small"/>
</dbReference>
<keyword evidence="3 5" id="KW-0663">Pyridoxal phosphate</keyword>
<evidence type="ECO:0000256" key="2">
    <source>
        <dbReference type="ARBA" id="ARBA00009533"/>
    </source>
</evidence>
<dbReference type="GO" id="GO:0005737">
    <property type="term" value="C:cytoplasm"/>
    <property type="evidence" value="ECO:0007669"/>
    <property type="project" value="TreeGrafter"/>
</dbReference>
<dbReference type="AlphaFoldDB" id="A0AAD7G4A4"/>
<evidence type="ECO:0000256" key="1">
    <source>
        <dbReference type="ARBA" id="ARBA00001933"/>
    </source>
</evidence>
<name>A0AAD7G4A4_MYCRO</name>
<dbReference type="InterPro" id="IPR010977">
    <property type="entry name" value="Aromatic_deC"/>
</dbReference>
<evidence type="ECO:0000256" key="6">
    <source>
        <dbReference type="RuleBase" id="RU000382"/>
    </source>
</evidence>
<keyword evidence="4 6" id="KW-0456">Lyase</keyword>